<gene>
    <name evidence="3" type="ORF">Gotri_013531</name>
</gene>
<protein>
    <recommendedName>
        <fullName evidence="5">NADP-dependent oxidoreductase domain-containing protein</fullName>
    </recommendedName>
</protein>
<sequence length="108" mass="12136">MYSSKLALAWVLHQGDDVAPIPVSCISRIKDPCRITSGYSCPYMSWTQIKKNLDSNIESLKVKLTEEDLKEISEISPINEVAGATLSENLMQFTWEYTNTPPKNNAKV</sequence>
<dbReference type="Gene3D" id="3.20.20.100">
    <property type="entry name" value="NADP-dependent oxidoreductase domain"/>
    <property type="match status" value="1"/>
</dbReference>
<dbReference type="PANTHER" id="PTHR43625">
    <property type="entry name" value="AFLATOXIN B1 ALDEHYDE REDUCTASE"/>
    <property type="match status" value="1"/>
</dbReference>
<dbReference type="InterPro" id="IPR036812">
    <property type="entry name" value="NAD(P)_OxRdtase_dom_sf"/>
</dbReference>
<comment type="caution">
    <text evidence="3">The sequence shown here is derived from an EMBL/GenBank/DDBJ whole genome shotgun (WGS) entry which is preliminary data.</text>
</comment>
<evidence type="ECO:0008006" key="5">
    <source>
        <dbReference type="Google" id="ProtNLM"/>
    </source>
</evidence>
<proteinExistence type="predicted"/>
<dbReference type="Proteomes" id="UP000593568">
    <property type="component" value="Unassembled WGS sequence"/>
</dbReference>
<dbReference type="InterPro" id="IPR050791">
    <property type="entry name" value="Aldo-Keto_reductase"/>
</dbReference>
<evidence type="ECO:0000313" key="4">
    <source>
        <dbReference type="Proteomes" id="UP000593568"/>
    </source>
</evidence>
<keyword evidence="2" id="KW-0560">Oxidoreductase</keyword>
<evidence type="ECO:0000256" key="2">
    <source>
        <dbReference type="ARBA" id="ARBA00023002"/>
    </source>
</evidence>
<accession>A0A7J9DTT6</accession>
<keyword evidence="1" id="KW-0521">NADP</keyword>
<name>A0A7J9DTT6_9ROSI</name>
<dbReference type="AlphaFoldDB" id="A0A7J9DTT6"/>
<dbReference type="GO" id="GO:0016491">
    <property type="term" value="F:oxidoreductase activity"/>
    <property type="evidence" value="ECO:0007669"/>
    <property type="project" value="UniProtKB-KW"/>
</dbReference>
<organism evidence="3 4">
    <name type="scientific">Gossypium trilobum</name>
    <dbReference type="NCBI Taxonomy" id="34281"/>
    <lineage>
        <taxon>Eukaryota</taxon>
        <taxon>Viridiplantae</taxon>
        <taxon>Streptophyta</taxon>
        <taxon>Embryophyta</taxon>
        <taxon>Tracheophyta</taxon>
        <taxon>Spermatophyta</taxon>
        <taxon>Magnoliopsida</taxon>
        <taxon>eudicotyledons</taxon>
        <taxon>Gunneridae</taxon>
        <taxon>Pentapetalae</taxon>
        <taxon>rosids</taxon>
        <taxon>malvids</taxon>
        <taxon>Malvales</taxon>
        <taxon>Malvaceae</taxon>
        <taxon>Malvoideae</taxon>
        <taxon>Gossypium</taxon>
    </lineage>
</organism>
<evidence type="ECO:0000256" key="1">
    <source>
        <dbReference type="ARBA" id="ARBA00022857"/>
    </source>
</evidence>
<evidence type="ECO:0000313" key="3">
    <source>
        <dbReference type="EMBL" id="MBA0764163.1"/>
    </source>
</evidence>
<keyword evidence="4" id="KW-1185">Reference proteome</keyword>
<dbReference type="PANTHER" id="PTHR43625:SF81">
    <property type="entry name" value="OS01G0618100 PROTEIN"/>
    <property type="match status" value="1"/>
</dbReference>
<dbReference type="EMBL" id="JABEZW010000004">
    <property type="protein sequence ID" value="MBA0764163.1"/>
    <property type="molecule type" value="Genomic_DNA"/>
</dbReference>
<dbReference type="GO" id="GO:0005737">
    <property type="term" value="C:cytoplasm"/>
    <property type="evidence" value="ECO:0007669"/>
    <property type="project" value="TreeGrafter"/>
</dbReference>
<reference evidence="3 4" key="1">
    <citation type="journal article" date="2019" name="Genome Biol. Evol.">
        <title>Insights into the evolution of the New World diploid cottons (Gossypium, subgenus Houzingenia) based on genome sequencing.</title>
        <authorList>
            <person name="Grover C.E."/>
            <person name="Arick M.A. 2nd"/>
            <person name="Thrash A."/>
            <person name="Conover J.L."/>
            <person name="Sanders W.S."/>
            <person name="Peterson D.G."/>
            <person name="Frelichowski J.E."/>
            <person name="Scheffler J.A."/>
            <person name="Scheffler B.E."/>
            <person name="Wendel J.F."/>
        </authorList>
    </citation>
    <scope>NUCLEOTIDE SEQUENCE [LARGE SCALE GENOMIC DNA]</scope>
    <source>
        <strain evidence="3">8</strain>
        <tissue evidence="3">Leaf</tissue>
    </source>
</reference>